<keyword evidence="2 5" id="KW-0238">DNA-binding</keyword>
<dbReference type="SMART" id="SM00342">
    <property type="entry name" value="HTH_ARAC"/>
    <property type="match status" value="1"/>
</dbReference>
<dbReference type="SUPFAM" id="SSF46689">
    <property type="entry name" value="Homeodomain-like"/>
    <property type="match status" value="1"/>
</dbReference>
<keyword evidence="3" id="KW-0804">Transcription</keyword>
<evidence type="ECO:0000256" key="2">
    <source>
        <dbReference type="ARBA" id="ARBA00023125"/>
    </source>
</evidence>
<dbReference type="PROSITE" id="PS01124">
    <property type="entry name" value="HTH_ARAC_FAMILY_2"/>
    <property type="match status" value="1"/>
</dbReference>
<protein>
    <submittedName>
        <fullName evidence="5">AraC-type DNA-binding domain and AraC-containing proteins</fullName>
    </submittedName>
</protein>
<dbReference type="PROSITE" id="PS00041">
    <property type="entry name" value="HTH_ARAC_FAMILY_1"/>
    <property type="match status" value="1"/>
</dbReference>
<sequence length="257" mass="29032">MTEALSLDIETPQGDASKYVQAIWLARSASAGEVWLPSDAGTGVTFLIKGSALVDGAPIKHGYDIQRRSIQSKKLCYSSEMLLFGLRFQPAGFTQLESFEHPLTDPINLAFVAEKVRCCSDLSDFKKILEPFFDFSQTHDHIADFTRAFIQQLNEHTSLVDALEKIPLSQRQLERHIKHQCGITPKHLERIYRVRHAMNAIKTNTDRTLTQIALECGFSDQSHLVREFNSIVKITPAKYRTLIAAQKNNIDPVLARH</sequence>
<proteinExistence type="predicted"/>
<dbReference type="InterPro" id="IPR018060">
    <property type="entry name" value="HTH_AraC"/>
</dbReference>
<dbReference type="InterPro" id="IPR009057">
    <property type="entry name" value="Homeodomain-like_sf"/>
</dbReference>
<dbReference type="Pfam" id="PF12833">
    <property type="entry name" value="HTH_18"/>
    <property type="match status" value="1"/>
</dbReference>
<feature type="domain" description="HTH araC/xylS-type" evidence="4">
    <location>
        <begin position="140"/>
        <end position="242"/>
    </location>
</feature>
<dbReference type="InterPro" id="IPR050204">
    <property type="entry name" value="AraC_XylS_family_regulators"/>
</dbReference>
<evidence type="ECO:0000313" key="6">
    <source>
        <dbReference type="Proteomes" id="UP000182769"/>
    </source>
</evidence>
<dbReference type="PANTHER" id="PTHR46796">
    <property type="entry name" value="HTH-TYPE TRANSCRIPTIONAL ACTIVATOR RHAS-RELATED"/>
    <property type="match status" value="1"/>
</dbReference>
<name>A0A0K6IKA9_9GAMM</name>
<dbReference type="Proteomes" id="UP000182769">
    <property type="component" value="Unassembled WGS sequence"/>
</dbReference>
<dbReference type="GO" id="GO:0003700">
    <property type="term" value="F:DNA-binding transcription factor activity"/>
    <property type="evidence" value="ECO:0007669"/>
    <property type="project" value="InterPro"/>
</dbReference>
<keyword evidence="6" id="KW-1185">Reference proteome</keyword>
<gene>
    <name evidence="5" type="ORF">Ga0061065_103389</name>
</gene>
<dbReference type="STRING" id="1137284.GCA_001418205_01389"/>
<dbReference type="AlphaFoldDB" id="A0A0K6IKA9"/>
<organism evidence="5 6">
    <name type="scientific">Marinomonas fungiae</name>
    <dbReference type="NCBI Taxonomy" id="1137284"/>
    <lineage>
        <taxon>Bacteria</taxon>
        <taxon>Pseudomonadati</taxon>
        <taxon>Pseudomonadota</taxon>
        <taxon>Gammaproteobacteria</taxon>
        <taxon>Oceanospirillales</taxon>
        <taxon>Oceanospirillaceae</taxon>
        <taxon>Marinomonas</taxon>
    </lineage>
</organism>
<accession>A0A0K6IKA9</accession>
<evidence type="ECO:0000256" key="3">
    <source>
        <dbReference type="ARBA" id="ARBA00023163"/>
    </source>
</evidence>
<dbReference type="EMBL" id="CYHG01000003">
    <property type="protein sequence ID" value="CUB03538.1"/>
    <property type="molecule type" value="Genomic_DNA"/>
</dbReference>
<dbReference type="GO" id="GO:0043565">
    <property type="term" value="F:sequence-specific DNA binding"/>
    <property type="evidence" value="ECO:0007669"/>
    <property type="project" value="InterPro"/>
</dbReference>
<keyword evidence="1" id="KW-0805">Transcription regulation</keyword>
<dbReference type="RefSeq" id="WP_055462489.1">
    <property type="nucleotide sequence ID" value="NZ_CYHG01000003.1"/>
</dbReference>
<dbReference type="Gene3D" id="1.10.10.60">
    <property type="entry name" value="Homeodomain-like"/>
    <property type="match status" value="1"/>
</dbReference>
<evidence type="ECO:0000259" key="4">
    <source>
        <dbReference type="PROSITE" id="PS01124"/>
    </source>
</evidence>
<evidence type="ECO:0000313" key="5">
    <source>
        <dbReference type="EMBL" id="CUB03538.1"/>
    </source>
</evidence>
<dbReference type="InterPro" id="IPR018062">
    <property type="entry name" value="HTH_AraC-typ_CS"/>
</dbReference>
<reference evidence="6" key="1">
    <citation type="submission" date="2015-08" db="EMBL/GenBank/DDBJ databases">
        <authorList>
            <person name="Varghese N."/>
        </authorList>
    </citation>
    <scope>NUCLEOTIDE SEQUENCE [LARGE SCALE GENOMIC DNA]</scope>
    <source>
        <strain evidence="6">JCM 18476</strain>
    </source>
</reference>
<evidence type="ECO:0000256" key="1">
    <source>
        <dbReference type="ARBA" id="ARBA00023015"/>
    </source>
</evidence>